<evidence type="ECO:0000256" key="10">
    <source>
        <dbReference type="ARBA" id="ARBA00025478"/>
    </source>
</evidence>
<evidence type="ECO:0000256" key="9">
    <source>
        <dbReference type="ARBA" id="ARBA00023224"/>
    </source>
</evidence>
<evidence type="ECO:0000256" key="7">
    <source>
        <dbReference type="ARBA" id="ARBA00023170"/>
    </source>
</evidence>
<dbReference type="InterPro" id="IPR005395">
    <property type="entry name" value="NPFF_rcpt"/>
</dbReference>
<keyword evidence="8" id="KW-0325">Glycoprotein</keyword>
<dbReference type="SUPFAM" id="SSF81321">
    <property type="entry name" value="Family A G protein-coupled receptor-like"/>
    <property type="match status" value="1"/>
</dbReference>
<evidence type="ECO:0000256" key="1">
    <source>
        <dbReference type="ARBA" id="ARBA00004141"/>
    </source>
</evidence>
<organism evidence="15 16">
    <name type="scientific">Mytilus edulis</name>
    <name type="common">Blue mussel</name>
    <dbReference type="NCBI Taxonomy" id="6550"/>
    <lineage>
        <taxon>Eukaryota</taxon>
        <taxon>Metazoa</taxon>
        <taxon>Spiralia</taxon>
        <taxon>Lophotrochozoa</taxon>
        <taxon>Mollusca</taxon>
        <taxon>Bivalvia</taxon>
        <taxon>Autobranchia</taxon>
        <taxon>Pteriomorphia</taxon>
        <taxon>Mytilida</taxon>
        <taxon>Mytiloidea</taxon>
        <taxon>Mytilidae</taxon>
        <taxon>Mytilinae</taxon>
        <taxon>Mytilus</taxon>
    </lineage>
</organism>
<evidence type="ECO:0000256" key="5">
    <source>
        <dbReference type="ARBA" id="ARBA00023136"/>
    </source>
</evidence>
<sequence length="391" mass="44201">MTTESSLSLDLTTRNTTNNETYFDVLSHPVYRTVIYSLTFAYSLVFLCALFGNLMVVLVVYRNASMHNATNYFIVNLAIADILVALFCVPLTLLDNLYPGWPFGPVLCKVTPYLQGVSVCASVNTLAAIAVDRYLAICRSFEFKLTARKIKHIIIIIWILSMSIMTPWAVFYTTLDYKDSSGQIIPMCYPMWPSPKAMKAYFIGATLLSCYIIPLILIIVCYLFIGVKVWRRDQPGAKNASACVIYKSKVKVVKMLAVVVIMFAFSWMPLYVVNFVKIISPQDSSKASSYPDYLENIIIPIAQWLGSSNSGMNPIIYCFFSKKFRYGFRDLLTCFKHRHVLHDSSKRTYMCVKSHIDDISSSPISKRSASPRPGSTSPRPLGHRIVYNSRV</sequence>
<evidence type="ECO:0000256" key="3">
    <source>
        <dbReference type="ARBA" id="ARBA00022989"/>
    </source>
</evidence>
<feature type="transmembrane region" description="Helical" evidence="13">
    <location>
        <begin position="73"/>
        <end position="93"/>
    </location>
</feature>
<feature type="compositionally biased region" description="Low complexity" evidence="12">
    <location>
        <begin position="360"/>
        <end position="373"/>
    </location>
</feature>
<dbReference type="InterPro" id="IPR000276">
    <property type="entry name" value="GPCR_Rhodpsn"/>
</dbReference>
<dbReference type="PANTHER" id="PTHR45695">
    <property type="entry name" value="LEUCOKININ RECEPTOR-RELATED"/>
    <property type="match status" value="1"/>
</dbReference>
<feature type="transmembrane region" description="Helical" evidence="13">
    <location>
        <begin position="34"/>
        <end position="61"/>
    </location>
</feature>
<evidence type="ECO:0000259" key="14">
    <source>
        <dbReference type="PROSITE" id="PS50262"/>
    </source>
</evidence>
<evidence type="ECO:0000256" key="8">
    <source>
        <dbReference type="ARBA" id="ARBA00023180"/>
    </source>
</evidence>
<feature type="region of interest" description="Disordered" evidence="12">
    <location>
        <begin position="360"/>
        <end position="381"/>
    </location>
</feature>
<comment type="function">
    <text evidence="10">Receptor for NPAF (A-18-F-amide) and NPFF (F-8-F-amide) neuropeptides, also known as morphine-modulating peptides. Can also be activated by a variety of naturally occurring or synthetic FMRF-amide like ligands. This receptor mediates its action by association with G proteins that activate a phosphatidylinositol-calcium second messenger system.</text>
</comment>
<evidence type="ECO:0000313" key="16">
    <source>
        <dbReference type="Proteomes" id="UP000683360"/>
    </source>
</evidence>
<accession>A0A8S3USU7</accession>
<dbReference type="FunFam" id="1.20.1070.10:FF:000291">
    <property type="entry name" value="Predicted protein"/>
    <property type="match status" value="1"/>
</dbReference>
<evidence type="ECO:0000256" key="11">
    <source>
        <dbReference type="RuleBase" id="RU000688"/>
    </source>
</evidence>
<dbReference type="PRINTS" id="PR00237">
    <property type="entry name" value="GPCRRHODOPSN"/>
</dbReference>
<dbReference type="PANTHER" id="PTHR45695:SF28">
    <property type="entry name" value="G-PROTEIN COUPLED RECEPTORS FAMILY 1 PROFILE DOMAIN-CONTAINING PROTEIN"/>
    <property type="match status" value="1"/>
</dbReference>
<comment type="caution">
    <text evidence="15">The sequence shown here is derived from an EMBL/GenBank/DDBJ whole genome shotgun (WGS) entry which is preliminary data.</text>
</comment>
<evidence type="ECO:0000256" key="12">
    <source>
        <dbReference type="SAM" id="MobiDB-lite"/>
    </source>
</evidence>
<proteinExistence type="inferred from homology"/>
<feature type="transmembrane region" description="Helical" evidence="13">
    <location>
        <begin position="152"/>
        <end position="171"/>
    </location>
</feature>
<protein>
    <submittedName>
        <fullName evidence="15">NPFFR2</fullName>
    </submittedName>
</protein>
<dbReference type="Pfam" id="PF00001">
    <property type="entry name" value="7tm_1"/>
    <property type="match status" value="1"/>
</dbReference>
<dbReference type="InterPro" id="IPR017452">
    <property type="entry name" value="GPCR_Rhodpsn_7TM"/>
</dbReference>
<dbReference type="EMBL" id="CAJPWZ010002729">
    <property type="protein sequence ID" value="CAG2244201.1"/>
    <property type="molecule type" value="Genomic_DNA"/>
</dbReference>
<keyword evidence="6" id="KW-1015">Disulfide bond</keyword>
<dbReference type="GO" id="GO:0005886">
    <property type="term" value="C:plasma membrane"/>
    <property type="evidence" value="ECO:0007669"/>
    <property type="project" value="TreeGrafter"/>
</dbReference>
<feature type="transmembrane region" description="Helical" evidence="13">
    <location>
        <begin position="113"/>
        <end position="131"/>
    </location>
</feature>
<dbReference type="GO" id="GO:0008188">
    <property type="term" value="F:neuropeptide receptor activity"/>
    <property type="evidence" value="ECO:0007669"/>
    <property type="project" value="InterPro"/>
</dbReference>
<feature type="transmembrane region" description="Helical" evidence="13">
    <location>
        <begin position="255"/>
        <end position="277"/>
    </location>
</feature>
<dbReference type="AlphaFoldDB" id="A0A8S3USU7"/>
<keyword evidence="4 11" id="KW-0297">G-protein coupled receptor</keyword>
<dbReference type="CDD" id="cd14993">
    <property type="entry name" value="7tmA_CCKR-like"/>
    <property type="match status" value="1"/>
</dbReference>
<feature type="transmembrane region" description="Helical" evidence="13">
    <location>
        <begin position="297"/>
        <end position="320"/>
    </location>
</feature>
<keyword evidence="5 13" id="KW-0472">Membrane</keyword>
<evidence type="ECO:0000256" key="2">
    <source>
        <dbReference type="ARBA" id="ARBA00022692"/>
    </source>
</evidence>
<keyword evidence="9 11" id="KW-0807">Transducer</keyword>
<evidence type="ECO:0000256" key="4">
    <source>
        <dbReference type="ARBA" id="ARBA00023040"/>
    </source>
</evidence>
<dbReference type="Proteomes" id="UP000683360">
    <property type="component" value="Unassembled WGS sequence"/>
</dbReference>
<dbReference type="PROSITE" id="PS50262">
    <property type="entry name" value="G_PROTEIN_RECEP_F1_2"/>
    <property type="match status" value="1"/>
</dbReference>
<dbReference type="PRINTS" id="PR01570">
    <property type="entry name" value="NPFFRECEPTOR"/>
</dbReference>
<dbReference type="PROSITE" id="PS00237">
    <property type="entry name" value="G_PROTEIN_RECEP_F1_1"/>
    <property type="match status" value="1"/>
</dbReference>
<name>A0A8S3USU7_MYTED</name>
<comment type="subcellular location">
    <subcellularLocation>
        <location evidence="1">Membrane</location>
        <topology evidence="1">Multi-pass membrane protein</topology>
    </subcellularLocation>
</comment>
<feature type="transmembrane region" description="Helical" evidence="13">
    <location>
        <begin position="200"/>
        <end position="225"/>
    </location>
</feature>
<dbReference type="SMART" id="SM01381">
    <property type="entry name" value="7TM_GPCR_Srsx"/>
    <property type="match status" value="1"/>
</dbReference>
<evidence type="ECO:0000256" key="6">
    <source>
        <dbReference type="ARBA" id="ARBA00023157"/>
    </source>
</evidence>
<dbReference type="OrthoDB" id="5975505at2759"/>
<keyword evidence="16" id="KW-1185">Reference proteome</keyword>
<evidence type="ECO:0000256" key="13">
    <source>
        <dbReference type="SAM" id="Phobius"/>
    </source>
</evidence>
<keyword evidence="7 11" id="KW-0675">Receptor</keyword>
<gene>
    <name evidence="15" type="ORF">MEDL_56223</name>
</gene>
<feature type="domain" description="G-protein coupled receptors family 1 profile" evidence="14">
    <location>
        <begin position="52"/>
        <end position="317"/>
    </location>
</feature>
<comment type="similarity">
    <text evidence="11">Belongs to the G-protein coupled receptor 1 family.</text>
</comment>
<evidence type="ECO:0000313" key="15">
    <source>
        <dbReference type="EMBL" id="CAG2244201.1"/>
    </source>
</evidence>
<dbReference type="Gene3D" id="1.20.1070.10">
    <property type="entry name" value="Rhodopsin 7-helix transmembrane proteins"/>
    <property type="match status" value="1"/>
</dbReference>
<keyword evidence="2 11" id="KW-0812">Transmembrane</keyword>
<reference evidence="15" key="1">
    <citation type="submission" date="2021-03" db="EMBL/GenBank/DDBJ databases">
        <authorList>
            <person name="Bekaert M."/>
        </authorList>
    </citation>
    <scope>NUCLEOTIDE SEQUENCE</scope>
</reference>
<keyword evidence="3 13" id="KW-1133">Transmembrane helix</keyword>